<feature type="region of interest" description="Disordered" evidence="1">
    <location>
        <begin position="135"/>
        <end position="163"/>
    </location>
</feature>
<dbReference type="AlphaFoldDB" id="A0A255XU58"/>
<sequence>MILTCPSCDTRWTVNSTDLANPGRMVRCSSCGHTWLPDAGDDTPSLPPMFSAAPEMAPAAPKARAGQPDDASIVRPPPAGSSIDDDFDAFLNAPITPKAEPDLPPMDFLAAMADAAADAKTAPASTESIIAKSLFAMDDDEDEPAPKPAKGRGRNLPPSDEMVSADALRDKLKTADAEDFSDMTPPPLDPPIHKKPGKPARAAAPAAKRSAGSPIGWALLVLIFCGTTAGLYFGRTKIVEVWPPAAIAYARAGLPVGFAGEGFDLADVASTRRDDVGLLIIEGRVLNTTGNAKPAPKLKAIVSGPDDKVLKEWVFAGPALPPNAAEPFKVELKDLPQAADKLVVTFSE</sequence>
<dbReference type="EMBL" id="NOXS01000030">
    <property type="protein sequence ID" value="OYQ19894.1"/>
    <property type="molecule type" value="Genomic_DNA"/>
</dbReference>
<evidence type="ECO:0000259" key="2">
    <source>
        <dbReference type="Pfam" id="PF13717"/>
    </source>
</evidence>
<dbReference type="Pfam" id="PF13717">
    <property type="entry name" value="Zn_ribbon_4"/>
    <property type="match status" value="1"/>
</dbReference>
<dbReference type="NCBIfam" id="TIGR02098">
    <property type="entry name" value="MJ0042_CXXC"/>
    <property type="match status" value="1"/>
</dbReference>
<organism evidence="3 4">
    <name type="scientific">Elstera cyanobacteriorum</name>
    <dbReference type="NCBI Taxonomy" id="2022747"/>
    <lineage>
        <taxon>Bacteria</taxon>
        <taxon>Pseudomonadati</taxon>
        <taxon>Pseudomonadota</taxon>
        <taxon>Alphaproteobacteria</taxon>
        <taxon>Rhodospirillales</taxon>
        <taxon>Rhodospirillaceae</taxon>
        <taxon>Elstera</taxon>
    </lineage>
</organism>
<protein>
    <recommendedName>
        <fullName evidence="2">Zinc finger/thioredoxin putative domain-containing protein</fullName>
    </recommendedName>
</protein>
<dbReference type="RefSeq" id="WP_094408313.1">
    <property type="nucleotide sequence ID" value="NZ_BMJZ01000006.1"/>
</dbReference>
<proteinExistence type="predicted"/>
<dbReference type="Proteomes" id="UP000216361">
    <property type="component" value="Unassembled WGS sequence"/>
</dbReference>
<reference evidence="3 4" key="1">
    <citation type="submission" date="2017-07" db="EMBL/GenBank/DDBJ databases">
        <title>Elstera cyanobacteriorum sp. nov., a novel bacterium isolated from cyanobacterial aggregates in a eutrophic lake.</title>
        <authorList>
            <person name="Cai H."/>
        </authorList>
    </citation>
    <scope>NUCLEOTIDE SEQUENCE [LARGE SCALE GENOMIC DNA]</scope>
    <source>
        <strain evidence="3 4">TH019</strain>
    </source>
</reference>
<feature type="domain" description="Zinc finger/thioredoxin putative" evidence="2">
    <location>
        <begin position="1"/>
        <end position="35"/>
    </location>
</feature>
<comment type="caution">
    <text evidence="3">The sequence shown here is derived from an EMBL/GenBank/DDBJ whole genome shotgun (WGS) entry which is preliminary data.</text>
</comment>
<evidence type="ECO:0000256" key="1">
    <source>
        <dbReference type="SAM" id="MobiDB-lite"/>
    </source>
</evidence>
<keyword evidence="4" id="KW-1185">Reference proteome</keyword>
<feature type="region of interest" description="Disordered" evidence="1">
    <location>
        <begin position="176"/>
        <end position="206"/>
    </location>
</feature>
<evidence type="ECO:0000313" key="4">
    <source>
        <dbReference type="Proteomes" id="UP000216361"/>
    </source>
</evidence>
<dbReference type="InterPro" id="IPR011723">
    <property type="entry name" value="Znf/thioredoxin_put"/>
</dbReference>
<name>A0A255XU58_9PROT</name>
<dbReference type="OrthoDB" id="7159357at2"/>
<gene>
    <name evidence="3" type="ORF">CHR90_07190</name>
</gene>
<accession>A0A255XU58</accession>
<evidence type="ECO:0000313" key="3">
    <source>
        <dbReference type="EMBL" id="OYQ19894.1"/>
    </source>
</evidence>